<feature type="domain" description="EF-hand" evidence="5">
    <location>
        <begin position="1189"/>
        <end position="1224"/>
    </location>
</feature>
<dbReference type="InterPro" id="IPR018247">
    <property type="entry name" value="EF_Hand_1_Ca_BS"/>
</dbReference>
<accession>A0A9W7GFT5</accession>
<dbReference type="CDD" id="cd00051">
    <property type="entry name" value="EFh"/>
    <property type="match status" value="1"/>
</dbReference>
<feature type="coiled-coil region" evidence="3">
    <location>
        <begin position="281"/>
        <end position="320"/>
    </location>
</feature>
<gene>
    <name evidence="7" type="ORF">TrCOL_g9306</name>
</gene>
<name>A0A9W7GFT5_9STRA</name>
<feature type="compositionally biased region" description="Acidic residues" evidence="4">
    <location>
        <begin position="773"/>
        <end position="795"/>
    </location>
</feature>
<organism evidence="7 8">
    <name type="scientific">Triparma columacea</name>
    <dbReference type="NCBI Taxonomy" id="722753"/>
    <lineage>
        <taxon>Eukaryota</taxon>
        <taxon>Sar</taxon>
        <taxon>Stramenopiles</taxon>
        <taxon>Ochrophyta</taxon>
        <taxon>Bolidophyceae</taxon>
        <taxon>Parmales</taxon>
        <taxon>Triparmaceae</taxon>
        <taxon>Triparma</taxon>
    </lineage>
</organism>
<evidence type="ECO:0000259" key="6">
    <source>
        <dbReference type="PROSITE" id="PS50853"/>
    </source>
</evidence>
<dbReference type="OrthoDB" id="191686at2759"/>
<keyword evidence="3" id="KW-0175">Coiled coil</keyword>
<feature type="domain" description="Fibronectin type-III" evidence="6">
    <location>
        <begin position="1040"/>
        <end position="1133"/>
    </location>
</feature>
<comment type="caution">
    <text evidence="7">The sequence shown here is derived from an EMBL/GenBank/DDBJ whole genome shotgun (WGS) entry which is preliminary data.</text>
</comment>
<feature type="compositionally biased region" description="Acidic residues" evidence="4">
    <location>
        <begin position="203"/>
        <end position="219"/>
    </location>
</feature>
<reference evidence="8" key="1">
    <citation type="journal article" date="2023" name="Commun. Biol.">
        <title>Genome analysis of Parmales, the sister group of diatoms, reveals the evolutionary specialization of diatoms from phago-mixotrophs to photoautotrophs.</title>
        <authorList>
            <person name="Ban H."/>
            <person name="Sato S."/>
            <person name="Yoshikawa S."/>
            <person name="Yamada K."/>
            <person name="Nakamura Y."/>
            <person name="Ichinomiya M."/>
            <person name="Sato N."/>
            <person name="Blanc-Mathieu R."/>
            <person name="Endo H."/>
            <person name="Kuwata A."/>
            <person name="Ogata H."/>
        </authorList>
    </citation>
    <scope>NUCLEOTIDE SEQUENCE [LARGE SCALE GENOMIC DNA]</scope>
</reference>
<dbReference type="PANTHER" id="PTHR13817:SF173">
    <property type="entry name" value="FRAZZLED"/>
    <property type="match status" value="1"/>
</dbReference>
<dbReference type="CDD" id="cd00063">
    <property type="entry name" value="FN3"/>
    <property type="match status" value="2"/>
</dbReference>
<dbReference type="SUPFAM" id="SSF49265">
    <property type="entry name" value="Fibronectin type III"/>
    <property type="match status" value="3"/>
</dbReference>
<keyword evidence="2" id="KW-0106">Calcium</keyword>
<keyword evidence="8" id="KW-1185">Reference proteome</keyword>
<dbReference type="Gene3D" id="2.60.40.10">
    <property type="entry name" value="Immunoglobulins"/>
    <property type="match status" value="4"/>
</dbReference>
<protein>
    <recommendedName>
        <fullName evidence="9">Calmodulin</fullName>
    </recommendedName>
</protein>
<dbReference type="PROSITE" id="PS00018">
    <property type="entry name" value="EF_HAND_1"/>
    <property type="match status" value="2"/>
</dbReference>
<dbReference type="InterPro" id="IPR002048">
    <property type="entry name" value="EF_hand_dom"/>
</dbReference>
<dbReference type="PANTHER" id="PTHR13817">
    <property type="entry name" value="TITIN"/>
    <property type="match status" value="1"/>
</dbReference>
<dbReference type="PROSITE" id="PS50222">
    <property type="entry name" value="EF_HAND_2"/>
    <property type="match status" value="2"/>
</dbReference>
<feature type="region of interest" description="Disordered" evidence="4">
    <location>
        <begin position="770"/>
        <end position="799"/>
    </location>
</feature>
<dbReference type="Gene3D" id="1.10.238.10">
    <property type="entry name" value="EF-hand"/>
    <property type="match status" value="2"/>
</dbReference>
<dbReference type="InterPro" id="IPR036116">
    <property type="entry name" value="FN3_sf"/>
</dbReference>
<feature type="domain" description="Fibronectin type-III" evidence="6">
    <location>
        <begin position="1224"/>
        <end position="1336"/>
    </location>
</feature>
<dbReference type="Proteomes" id="UP001165065">
    <property type="component" value="Unassembled WGS sequence"/>
</dbReference>
<dbReference type="Pfam" id="PF13833">
    <property type="entry name" value="EF-hand_8"/>
    <property type="match status" value="1"/>
</dbReference>
<sequence>MSEADSTSEVNLVERKRQANAAFDLWSLKKSRYDKGILLLSSVTDDRVEDEPEVTYNKLVMAMVCTDCVLGKLGRVSRDEKTMKKVFYAWCLNKFTYRDCVLTDKEIEGFTEGYRTAFLKKNEEGDPLNPMNKDLPEGVTYLPTVTYIKAKKASAGDNAKIALRKALTPDQQISNSVFSNEFRRRWRKAIKKVYLLAKKEFEGGDEESDEKDEAKEAEDAEKAALGEEQKDGEEQKTDEGDAEADEEDLDEVDYKEAEAMNHETFEVGVGRWRNFLYKHGIQVMEKMLEEDEDRLKEKIAEEESEKMAEAKRAYEGFVRKKDMIRIRMPDEPERVVGGHWKPPRLDFSKNGVVRKKQTAIPLNTVQMMRGSGLRYVHALNKGKNGLEADLERCQKEMISTGYVYKENFKPDSDSDADDDAYEKERKNNRALKIKRAADKSRKDGCKKSFDLWRVKKELSERATKSLYAVDKPATLEDENEAISLWIEVGKSLKAIDRNLYKDWVNWCDGFQSGYKCQVLWDYFSPRCCDVHSAAYSGMRDTFLKLLRPGLNYKKVFESQCRKKWNKWEKDCEEKNQDFDTYVKKQMNSDETLSKEEALDKMELTARDMKSVMKALGLKLEGEELRRLMDAFDKNGDGTVSKDEFLSFVNPTDTTCRPVTRGDTSAVLEHKCIHETTCAFTGMPNAFVVTKQMTKKGENEPGVKLVKKKDGSYRRIVELPERRKRWDILKSFQLLDDLEVDDIEEVENLEIPKKCEMAKWDSLDLFEGKKSKGDDDDYEDDDDDDDYDDDDDDDDADGAKKSKRVKYSRRALRKLYDFSTDNRAALNLKKMMEMGKPPAAPQLWAAEVGHEEVGDGYEALTDSLLLCWRAKSNSLVAFFQLEMSGPLGSKEQQNNEFKEIFRDPPNSDYEPQYKHWITPNPRLLPNTTYSFRIRAFNGFGPGPYTRMDFTTQPVAPPTPVLVKAGTNVVTIKWKFGTKLNQNFASLKKIFTELAGNVSSSISSMDLLLYLERSMPDLLLFLRSTILNDGDGVSLYDAIESHNDDVYYREIERYQELVTDDSKSTVSLTRTKYVVEQCSSQSEDTWEQVWRGSAGQAMLKGLETGETYRYRVFTVNVDGLRGAPSEEIVVNTLVDTPAPCRLAGFKGGVKSSSVKLTWNEEDASGGGVRKSGQGFEKVLAAWTKSGGSADDNGVSLDIVFSQYDHNKNGTIDGADLLALLQDLGVHPSEERIRDAWSELENGGSVSFDDFSKWWKDRKVTYVVKRGVGWTDGKERREGRDKGRRGTFLGDVVSYRGDSIGCDVGGLLPNTKYDFGLRVVTPNSYSNFSEPLTVTTAPAATPPPVVVETNDKEVLLKVGYGEGGGSCFIVEKKLIKGMKGGNVSAVAVKKGIEAGWVNVFKGGERLVKCGGLLPNSLYQFRCRAANEEGIVGAYSAVIMVSTRERKIVMRPTNAPEVFVIECTRDAVVGDLILFTERLFTKGGKLVGGPGGGSGGGGVSMKMSGGVMTPRLSVGSVGSWGSGAGSKRGAGGEVEFAGERTVAARVLSMRKGGQGGKKSYIRMEVVWSSVSDKKRCGEFVLKGGVVIERLEADVYSFETFRGRWEDEDERA</sequence>
<evidence type="ECO:0000313" key="8">
    <source>
        <dbReference type="Proteomes" id="UP001165065"/>
    </source>
</evidence>
<dbReference type="InterPro" id="IPR013783">
    <property type="entry name" value="Ig-like_fold"/>
</dbReference>
<dbReference type="SUPFAM" id="SSF47473">
    <property type="entry name" value="EF-hand"/>
    <property type="match status" value="1"/>
</dbReference>
<dbReference type="EMBL" id="BRYA01000205">
    <property type="protein sequence ID" value="GMI44089.1"/>
    <property type="molecule type" value="Genomic_DNA"/>
</dbReference>
<feature type="domain" description="EF-hand" evidence="5">
    <location>
        <begin position="619"/>
        <end position="654"/>
    </location>
</feature>
<proteinExistence type="predicted"/>
<dbReference type="InterPro" id="IPR050964">
    <property type="entry name" value="Striated_Muscle_Regulatory"/>
</dbReference>
<dbReference type="SMART" id="SM00054">
    <property type="entry name" value="EFh"/>
    <property type="match status" value="2"/>
</dbReference>
<feature type="region of interest" description="Disordered" evidence="4">
    <location>
        <begin position="202"/>
        <end position="249"/>
    </location>
</feature>
<dbReference type="InterPro" id="IPR003961">
    <property type="entry name" value="FN3_dom"/>
</dbReference>
<dbReference type="InterPro" id="IPR011992">
    <property type="entry name" value="EF-hand-dom_pair"/>
</dbReference>
<dbReference type="SMART" id="SM00060">
    <property type="entry name" value="FN3"/>
    <property type="match status" value="4"/>
</dbReference>
<dbReference type="Pfam" id="PF13499">
    <property type="entry name" value="EF-hand_7"/>
    <property type="match status" value="1"/>
</dbReference>
<dbReference type="PROSITE" id="PS50853">
    <property type="entry name" value="FN3"/>
    <property type="match status" value="2"/>
</dbReference>
<evidence type="ECO:0000259" key="5">
    <source>
        <dbReference type="PROSITE" id="PS50222"/>
    </source>
</evidence>
<evidence type="ECO:0000256" key="3">
    <source>
        <dbReference type="SAM" id="Coils"/>
    </source>
</evidence>
<feature type="compositionally biased region" description="Acidic residues" evidence="4">
    <location>
        <begin position="240"/>
        <end position="249"/>
    </location>
</feature>
<evidence type="ECO:0008006" key="9">
    <source>
        <dbReference type="Google" id="ProtNLM"/>
    </source>
</evidence>
<evidence type="ECO:0000256" key="1">
    <source>
        <dbReference type="ARBA" id="ARBA00022737"/>
    </source>
</evidence>
<keyword evidence="1" id="KW-0677">Repeat</keyword>
<evidence type="ECO:0000256" key="4">
    <source>
        <dbReference type="SAM" id="MobiDB-lite"/>
    </source>
</evidence>
<feature type="compositionally biased region" description="Basic and acidic residues" evidence="4">
    <location>
        <begin position="220"/>
        <end position="239"/>
    </location>
</feature>
<dbReference type="GO" id="GO:0005509">
    <property type="term" value="F:calcium ion binding"/>
    <property type="evidence" value="ECO:0007669"/>
    <property type="project" value="InterPro"/>
</dbReference>
<evidence type="ECO:0000256" key="2">
    <source>
        <dbReference type="ARBA" id="ARBA00022837"/>
    </source>
</evidence>
<evidence type="ECO:0000313" key="7">
    <source>
        <dbReference type="EMBL" id="GMI44089.1"/>
    </source>
</evidence>